<protein>
    <submittedName>
        <fullName evidence="2">Uncharacterized protein</fullName>
    </submittedName>
</protein>
<dbReference type="EMBL" id="KZ451976">
    <property type="protein sequence ID" value="PKA55922.1"/>
    <property type="molecule type" value="Genomic_DNA"/>
</dbReference>
<reference evidence="2 3" key="1">
    <citation type="journal article" date="2017" name="Nature">
        <title>The Apostasia genome and the evolution of orchids.</title>
        <authorList>
            <person name="Zhang G.Q."/>
            <person name="Liu K.W."/>
            <person name="Li Z."/>
            <person name="Lohaus R."/>
            <person name="Hsiao Y.Y."/>
            <person name="Niu S.C."/>
            <person name="Wang J.Y."/>
            <person name="Lin Y.C."/>
            <person name="Xu Q."/>
            <person name="Chen L.J."/>
            <person name="Yoshida K."/>
            <person name="Fujiwara S."/>
            <person name="Wang Z.W."/>
            <person name="Zhang Y.Q."/>
            <person name="Mitsuda N."/>
            <person name="Wang M."/>
            <person name="Liu G.H."/>
            <person name="Pecoraro L."/>
            <person name="Huang H.X."/>
            <person name="Xiao X.J."/>
            <person name="Lin M."/>
            <person name="Wu X.Y."/>
            <person name="Wu W.L."/>
            <person name="Chen Y.Y."/>
            <person name="Chang S.B."/>
            <person name="Sakamoto S."/>
            <person name="Ohme-Takagi M."/>
            <person name="Yagi M."/>
            <person name="Zeng S.J."/>
            <person name="Shen C.Y."/>
            <person name="Yeh C.M."/>
            <person name="Luo Y.B."/>
            <person name="Tsai W.C."/>
            <person name="Van de Peer Y."/>
            <person name="Liu Z.J."/>
        </authorList>
    </citation>
    <scope>NUCLEOTIDE SEQUENCE [LARGE SCALE GENOMIC DNA]</scope>
    <source>
        <strain evidence="3">cv. Shenzhen</strain>
        <tissue evidence="2">Stem</tissue>
    </source>
</reference>
<gene>
    <name evidence="2" type="ORF">AXF42_Ash014594</name>
</gene>
<feature type="region of interest" description="Disordered" evidence="1">
    <location>
        <begin position="162"/>
        <end position="193"/>
    </location>
</feature>
<organism evidence="2 3">
    <name type="scientific">Apostasia shenzhenica</name>
    <dbReference type="NCBI Taxonomy" id="1088818"/>
    <lineage>
        <taxon>Eukaryota</taxon>
        <taxon>Viridiplantae</taxon>
        <taxon>Streptophyta</taxon>
        <taxon>Embryophyta</taxon>
        <taxon>Tracheophyta</taxon>
        <taxon>Spermatophyta</taxon>
        <taxon>Magnoliopsida</taxon>
        <taxon>Liliopsida</taxon>
        <taxon>Asparagales</taxon>
        <taxon>Orchidaceae</taxon>
        <taxon>Apostasioideae</taxon>
        <taxon>Apostasia</taxon>
    </lineage>
</organism>
<keyword evidence="3" id="KW-1185">Reference proteome</keyword>
<accession>A0A2I0AK37</accession>
<evidence type="ECO:0000256" key="1">
    <source>
        <dbReference type="SAM" id="MobiDB-lite"/>
    </source>
</evidence>
<dbReference type="Proteomes" id="UP000236161">
    <property type="component" value="Unassembled WGS sequence"/>
</dbReference>
<sequence length="193" mass="21598">MKSQGITQAGDGTNPDLGSLFLAGIKKLSQFPPHLLNLDLPSVLQKFDARHSKLQRGFAAEQPKRYKLLKISKRAKKLNECQNIKAIKFTYHFPDLKLLESISAAEHLRSRPRFHSVSQSAKTISAHRCKVRIPYTSPDSAWIFCVLDHQRRGIGDCSTEASKCSRATAPSPDIQTSKETNGRTEEPPNIFTL</sequence>
<proteinExistence type="predicted"/>
<evidence type="ECO:0000313" key="2">
    <source>
        <dbReference type="EMBL" id="PKA55922.1"/>
    </source>
</evidence>
<dbReference type="AlphaFoldDB" id="A0A2I0AK37"/>
<evidence type="ECO:0000313" key="3">
    <source>
        <dbReference type="Proteomes" id="UP000236161"/>
    </source>
</evidence>
<name>A0A2I0AK37_9ASPA</name>